<protein>
    <recommendedName>
        <fullName evidence="1">RNA-directed DNA polymerase</fullName>
        <ecNumber evidence="1">2.7.7.49</ecNumber>
    </recommendedName>
</protein>
<dbReference type="GO" id="GO:0003676">
    <property type="term" value="F:nucleic acid binding"/>
    <property type="evidence" value="ECO:0007669"/>
    <property type="project" value="InterPro"/>
</dbReference>
<evidence type="ECO:0000259" key="10">
    <source>
        <dbReference type="PROSITE" id="PS50158"/>
    </source>
</evidence>
<dbReference type="Gene3D" id="3.30.420.10">
    <property type="entry name" value="Ribonuclease H-like superfamily/Ribonuclease H"/>
    <property type="match status" value="1"/>
</dbReference>
<dbReference type="SMART" id="SM00343">
    <property type="entry name" value="ZnF_C2HC"/>
    <property type="match status" value="2"/>
</dbReference>
<accession>A0A0N5CB72</accession>
<dbReference type="SUPFAM" id="SSF50630">
    <property type="entry name" value="Acid proteases"/>
    <property type="match status" value="1"/>
</dbReference>
<dbReference type="GO" id="GO:0003964">
    <property type="term" value="F:RNA-directed DNA polymerase activity"/>
    <property type="evidence" value="ECO:0007669"/>
    <property type="project" value="UniProtKB-KW"/>
</dbReference>
<evidence type="ECO:0000313" key="13">
    <source>
        <dbReference type="Proteomes" id="UP000046392"/>
    </source>
</evidence>
<dbReference type="PANTHER" id="PTHR37984">
    <property type="entry name" value="PROTEIN CBG26694"/>
    <property type="match status" value="1"/>
</dbReference>
<keyword evidence="5" id="KW-0255">Endonuclease</keyword>
<sequence>MSTGASTPVSTPAGGNAKEKLMPQGVVPEFNPKKESWGEYKERMEIVCEIHEIKDNGQKRNLLLTSLPPEVYRKLRTSLAPSKPVSVTYEKVVEVLDKLLEPVESLLLNRLVSLSLKQDSEESVAQYCERVKESVSKCGLDNSSTAKDMMLTLCFVNSLKEGEYKRSAIQQHRIKIDSSFEETLNAVASAELIQNSEKSNGIFKVESKNEQCYCCGGKNHLKFRCKFRKEKCKNCGKIGHLARVCRSKKKSKKDKTIDNVESDSNEITDDSDDQVYQICEIGDNEENAKIIVIINNIRVKMLLDTGACEPIIKERSNTLKTFSGEIIKVIGECKGRIKISGKEGIFDIVVVKGKCQNLLGRNVIDGMKVDLNKLYFKNEVMVIDDNNFKDTVKQSFPNLFSNGLGCCNIAVAKISIKEGAKPKKISYRLSNLNLKEQINEEIERLTNLGVWSKIESSEWISPMSVAIKANGKVRLSANFKPTINKVIENGMYQIPTSAEIFSKLVGCRVFSSVDMSDAFLQVKVDDNSSKLLVVSTPLGLRRYERLPFGLSTSPIIFQEIMSGLLDKEERTGVYYDDIIVGGKTREEHDVTLFKILGILQSSGFKLNIAKTNLGVSELRYLGVKLNANGICPDEEKVKAITMMPYPKDVSEVRSFRGMLMYYSKFIPNLSVLSKPLSDLTKKNKKFYFGDKEKQCFDKLKNVLINGNYGYGACVLHRFKNGDEKPIEFISKMFNKAQMSYSQIEKELTGIINGTLRLKDYLIGRKFVLRTDSQPLKFLLDPDANLPTVMLRRIDRWLYQLRKFDFTAEYVPTQKFGYVDALSRLPLNESMSMEVKEKRNTVVALIEAAPLDMNKIREEANKDKILKEVISWLKSGGEKKMSKEAKLFEKFKKDLVYQDGVLLKEARIVIPKILQSQVLTQLHYGHVGIVRMKLFACGLVFWIGLSKDIETVAGNCSTCLEIGQPNKNMNLHPWKPTDHVGEKMHIDLLGPLEGDTYLAAYDVYSKYQWIVKLNDTSSSCIKKKLEEIFLQFGVPESIVSDNCANLKSRKLMDFYNMQGSVFIEIPTYHPQSNGSAENLVKKFKTTFKRLRLEGESKERAVRIFLKMCRGVPSVVTGKSPLEIMCGRKQLFFKQSKEVKEEKVTNKNVMVKTKIDSKWKPGVLKSKVGVNLFKVVVEGKEQLRHADQIRKRIMISTPLKRSQRIAKLPKMDYKE</sequence>
<dbReference type="PROSITE" id="PS50158">
    <property type="entry name" value="ZF_CCHC"/>
    <property type="match status" value="1"/>
</dbReference>
<organism evidence="13 14">
    <name type="scientific">Strongyloides papillosus</name>
    <name type="common">Intestinal threadworm</name>
    <dbReference type="NCBI Taxonomy" id="174720"/>
    <lineage>
        <taxon>Eukaryota</taxon>
        <taxon>Metazoa</taxon>
        <taxon>Ecdysozoa</taxon>
        <taxon>Nematoda</taxon>
        <taxon>Chromadorea</taxon>
        <taxon>Rhabditida</taxon>
        <taxon>Tylenchina</taxon>
        <taxon>Panagrolaimomorpha</taxon>
        <taxon>Strongyloidoidea</taxon>
        <taxon>Strongyloididae</taxon>
        <taxon>Strongyloides</taxon>
    </lineage>
</organism>
<feature type="domain" description="Integrase catalytic" evidence="12">
    <location>
        <begin position="971"/>
        <end position="1127"/>
    </location>
</feature>
<dbReference type="GO" id="GO:0042575">
    <property type="term" value="C:DNA polymerase complex"/>
    <property type="evidence" value="ECO:0007669"/>
    <property type="project" value="UniProtKB-ARBA"/>
</dbReference>
<dbReference type="InterPro" id="IPR043502">
    <property type="entry name" value="DNA/RNA_pol_sf"/>
</dbReference>
<dbReference type="FunFam" id="3.30.70.270:FF:000020">
    <property type="entry name" value="Transposon Tf2-6 polyprotein-like Protein"/>
    <property type="match status" value="1"/>
</dbReference>
<feature type="domain" description="CCHC-type" evidence="10">
    <location>
        <begin position="231"/>
        <end position="247"/>
    </location>
</feature>
<dbReference type="Gene3D" id="4.10.60.10">
    <property type="entry name" value="Zinc finger, CCHC-type"/>
    <property type="match status" value="1"/>
</dbReference>
<proteinExistence type="predicted"/>
<evidence type="ECO:0000256" key="1">
    <source>
        <dbReference type="ARBA" id="ARBA00012493"/>
    </source>
</evidence>
<feature type="region of interest" description="Disordered" evidence="9">
    <location>
        <begin position="1"/>
        <end position="20"/>
    </location>
</feature>
<evidence type="ECO:0000256" key="9">
    <source>
        <dbReference type="SAM" id="MobiDB-lite"/>
    </source>
</evidence>
<dbReference type="SUPFAM" id="SSF57756">
    <property type="entry name" value="Retrovirus zinc finger-like domains"/>
    <property type="match status" value="1"/>
</dbReference>
<dbReference type="InterPro" id="IPR041588">
    <property type="entry name" value="Integrase_H2C2"/>
</dbReference>
<dbReference type="Gene3D" id="3.30.70.270">
    <property type="match status" value="2"/>
</dbReference>
<dbReference type="InterPro" id="IPR012337">
    <property type="entry name" value="RNaseH-like_sf"/>
</dbReference>
<dbReference type="EC" id="2.7.7.49" evidence="1"/>
<evidence type="ECO:0000256" key="5">
    <source>
        <dbReference type="ARBA" id="ARBA00022759"/>
    </source>
</evidence>
<keyword evidence="8" id="KW-0479">Metal-binding</keyword>
<evidence type="ECO:0000256" key="3">
    <source>
        <dbReference type="ARBA" id="ARBA00022695"/>
    </source>
</evidence>
<dbReference type="WBParaSite" id="SPAL_0001513400.1">
    <property type="protein sequence ID" value="SPAL_0001513400.1"/>
    <property type="gene ID" value="SPAL_0001513400"/>
</dbReference>
<evidence type="ECO:0000256" key="4">
    <source>
        <dbReference type="ARBA" id="ARBA00022722"/>
    </source>
</evidence>
<dbReference type="STRING" id="174720.A0A0N5CB72"/>
<dbReference type="PROSITE" id="PS50994">
    <property type="entry name" value="INTEGRASE"/>
    <property type="match status" value="1"/>
</dbReference>
<dbReference type="InterPro" id="IPR043128">
    <property type="entry name" value="Rev_trsase/Diguanyl_cyclase"/>
</dbReference>
<dbReference type="InterPro" id="IPR036397">
    <property type="entry name" value="RNaseH_sf"/>
</dbReference>
<dbReference type="GO" id="GO:0015074">
    <property type="term" value="P:DNA integration"/>
    <property type="evidence" value="ECO:0007669"/>
    <property type="project" value="InterPro"/>
</dbReference>
<dbReference type="GO" id="GO:0004519">
    <property type="term" value="F:endonuclease activity"/>
    <property type="evidence" value="ECO:0007669"/>
    <property type="project" value="UniProtKB-KW"/>
</dbReference>
<evidence type="ECO:0000313" key="14">
    <source>
        <dbReference type="WBParaSite" id="SPAL_0001513400.1"/>
    </source>
</evidence>
<dbReference type="Gene3D" id="1.10.340.70">
    <property type="match status" value="1"/>
</dbReference>
<dbReference type="PANTHER" id="PTHR37984:SF5">
    <property type="entry name" value="PROTEIN NYNRIN-LIKE"/>
    <property type="match status" value="1"/>
</dbReference>
<keyword evidence="2" id="KW-0808">Transferase</keyword>
<keyword evidence="13" id="KW-1185">Reference proteome</keyword>
<dbReference type="Gene3D" id="3.10.10.10">
    <property type="entry name" value="HIV Type 1 Reverse Transcriptase, subunit A, domain 1"/>
    <property type="match status" value="1"/>
</dbReference>
<dbReference type="AlphaFoldDB" id="A0A0N5CB72"/>
<evidence type="ECO:0000256" key="6">
    <source>
        <dbReference type="ARBA" id="ARBA00022801"/>
    </source>
</evidence>
<dbReference type="InterPro" id="IPR021109">
    <property type="entry name" value="Peptidase_aspartic_dom_sf"/>
</dbReference>
<keyword evidence="6" id="KW-0378">Hydrolase</keyword>
<keyword evidence="7" id="KW-0695">RNA-directed DNA polymerase</keyword>
<name>A0A0N5CB72_STREA</name>
<dbReference type="Gene3D" id="2.40.70.10">
    <property type="entry name" value="Acid Proteases"/>
    <property type="match status" value="1"/>
</dbReference>
<dbReference type="Pfam" id="PF17917">
    <property type="entry name" value="RT_RNaseH"/>
    <property type="match status" value="1"/>
</dbReference>
<evidence type="ECO:0000256" key="7">
    <source>
        <dbReference type="ARBA" id="ARBA00022918"/>
    </source>
</evidence>
<dbReference type="Pfam" id="PF17921">
    <property type="entry name" value="Integrase_H2C2"/>
    <property type="match status" value="1"/>
</dbReference>
<dbReference type="CDD" id="cd01647">
    <property type="entry name" value="RT_LTR"/>
    <property type="match status" value="1"/>
</dbReference>
<dbReference type="InterPro" id="IPR041373">
    <property type="entry name" value="RT_RNaseH"/>
</dbReference>
<dbReference type="InterPro" id="IPR050951">
    <property type="entry name" value="Retrovirus_Pol_polyprotein"/>
</dbReference>
<keyword evidence="3" id="KW-0548">Nucleotidyltransferase</keyword>
<keyword evidence="4" id="KW-0540">Nuclease</keyword>
<evidence type="ECO:0000259" key="11">
    <source>
        <dbReference type="PROSITE" id="PS50878"/>
    </source>
</evidence>
<feature type="compositionally biased region" description="Polar residues" evidence="9">
    <location>
        <begin position="1"/>
        <end position="10"/>
    </location>
</feature>
<reference evidence="14" key="1">
    <citation type="submission" date="2017-02" db="UniProtKB">
        <authorList>
            <consortium name="WormBaseParasite"/>
        </authorList>
    </citation>
    <scope>IDENTIFICATION</scope>
</reference>
<evidence type="ECO:0000259" key="12">
    <source>
        <dbReference type="PROSITE" id="PS50994"/>
    </source>
</evidence>
<evidence type="ECO:0000256" key="8">
    <source>
        <dbReference type="PROSITE-ProRule" id="PRU00047"/>
    </source>
</evidence>
<dbReference type="InterPro" id="IPR001878">
    <property type="entry name" value="Znf_CCHC"/>
</dbReference>
<dbReference type="InterPro" id="IPR000477">
    <property type="entry name" value="RT_dom"/>
</dbReference>
<evidence type="ECO:0000256" key="2">
    <source>
        <dbReference type="ARBA" id="ARBA00022679"/>
    </source>
</evidence>
<dbReference type="GO" id="GO:0016787">
    <property type="term" value="F:hydrolase activity"/>
    <property type="evidence" value="ECO:0007669"/>
    <property type="project" value="UniProtKB-KW"/>
</dbReference>
<keyword evidence="8" id="KW-0863">Zinc-finger</keyword>
<dbReference type="SUPFAM" id="SSF53098">
    <property type="entry name" value="Ribonuclease H-like"/>
    <property type="match status" value="1"/>
</dbReference>
<keyword evidence="8" id="KW-0862">Zinc</keyword>
<dbReference type="CDD" id="cd09274">
    <property type="entry name" value="RNase_HI_RT_Ty3"/>
    <property type="match status" value="1"/>
</dbReference>
<dbReference type="Pfam" id="PF00078">
    <property type="entry name" value="RVT_1"/>
    <property type="match status" value="1"/>
</dbReference>
<feature type="domain" description="Reverse transcriptase" evidence="11">
    <location>
        <begin position="447"/>
        <end position="625"/>
    </location>
</feature>
<dbReference type="SUPFAM" id="SSF56672">
    <property type="entry name" value="DNA/RNA polymerases"/>
    <property type="match status" value="1"/>
</dbReference>
<dbReference type="GO" id="GO:0008270">
    <property type="term" value="F:zinc ion binding"/>
    <property type="evidence" value="ECO:0007669"/>
    <property type="project" value="UniProtKB-KW"/>
</dbReference>
<dbReference type="Proteomes" id="UP000046392">
    <property type="component" value="Unplaced"/>
</dbReference>
<dbReference type="PROSITE" id="PS50878">
    <property type="entry name" value="RT_POL"/>
    <property type="match status" value="1"/>
</dbReference>
<dbReference type="InterPro" id="IPR036875">
    <property type="entry name" value="Znf_CCHC_sf"/>
</dbReference>
<dbReference type="GO" id="GO:0019899">
    <property type="term" value="F:enzyme binding"/>
    <property type="evidence" value="ECO:0007669"/>
    <property type="project" value="UniProtKB-ARBA"/>
</dbReference>
<dbReference type="InterPro" id="IPR001584">
    <property type="entry name" value="Integrase_cat-core"/>
</dbReference>